<dbReference type="EMBL" id="RPFW01000003">
    <property type="protein sequence ID" value="TVZ04180.1"/>
    <property type="molecule type" value="Genomic_DNA"/>
</dbReference>
<sequence>MTDSQSAALEIHEITFDAQDPHALADFWAALLEREIRPGDMPQDDSVLVVPTPGQPGLLFLRVPEGKTAKNRIHFDLWPTSTGRDEQIARATALGAMVLDDRRQPNGKGWAVFADPEGNEFCIGRSAAERERT</sequence>
<dbReference type="PROSITE" id="PS51819">
    <property type="entry name" value="VOC"/>
    <property type="match status" value="1"/>
</dbReference>
<dbReference type="Gene3D" id="3.10.180.10">
    <property type="entry name" value="2,3-Dihydroxybiphenyl 1,2-Dioxygenase, domain 1"/>
    <property type="match status" value="1"/>
</dbReference>
<dbReference type="OrthoDB" id="3295209at2"/>
<dbReference type="PANTHER" id="PTHR35908">
    <property type="entry name" value="HYPOTHETICAL FUSION PROTEIN"/>
    <property type="match status" value="1"/>
</dbReference>
<dbReference type="InterPro" id="IPR041581">
    <property type="entry name" value="Glyoxalase_6"/>
</dbReference>
<reference evidence="2 3" key="1">
    <citation type="submission" date="2018-11" db="EMBL/GenBank/DDBJ databases">
        <title>Trebonia kvetii gen.nov., sp.nov., a novel acidophilic actinobacterium, and proposal of the new actinobacterial family Treboniaceae fam. nov.</title>
        <authorList>
            <person name="Rapoport D."/>
            <person name="Sagova-Mareckova M."/>
            <person name="Sedlacek I."/>
            <person name="Provaznik J."/>
            <person name="Kralova S."/>
            <person name="Pavlinic D."/>
            <person name="Benes V."/>
            <person name="Kopecky J."/>
        </authorList>
    </citation>
    <scope>NUCLEOTIDE SEQUENCE [LARGE SCALE GENOMIC DNA]</scope>
    <source>
        <strain evidence="2 3">15Tr583</strain>
    </source>
</reference>
<dbReference type="PANTHER" id="PTHR35908:SF1">
    <property type="entry name" value="CONSERVED PROTEIN"/>
    <property type="match status" value="1"/>
</dbReference>
<dbReference type="InterPro" id="IPR037523">
    <property type="entry name" value="VOC_core"/>
</dbReference>
<feature type="domain" description="VOC" evidence="1">
    <location>
        <begin position="10"/>
        <end position="126"/>
    </location>
</feature>
<proteinExistence type="predicted"/>
<dbReference type="RefSeq" id="WP_145854049.1">
    <property type="nucleotide sequence ID" value="NZ_RPFW01000003.1"/>
</dbReference>
<dbReference type="Proteomes" id="UP000460272">
    <property type="component" value="Unassembled WGS sequence"/>
</dbReference>
<comment type="caution">
    <text evidence="2">The sequence shown here is derived from an EMBL/GenBank/DDBJ whole genome shotgun (WGS) entry which is preliminary data.</text>
</comment>
<organism evidence="2 3">
    <name type="scientific">Trebonia kvetii</name>
    <dbReference type="NCBI Taxonomy" id="2480626"/>
    <lineage>
        <taxon>Bacteria</taxon>
        <taxon>Bacillati</taxon>
        <taxon>Actinomycetota</taxon>
        <taxon>Actinomycetes</taxon>
        <taxon>Streptosporangiales</taxon>
        <taxon>Treboniaceae</taxon>
        <taxon>Trebonia</taxon>
    </lineage>
</organism>
<dbReference type="SUPFAM" id="SSF54593">
    <property type="entry name" value="Glyoxalase/Bleomycin resistance protein/Dihydroxybiphenyl dioxygenase"/>
    <property type="match status" value="1"/>
</dbReference>
<evidence type="ECO:0000313" key="2">
    <source>
        <dbReference type="EMBL" id="TVZ04180.1"/>
    </source>
</evidence>
<dbReference type="AlphaFoldDB" id="A0A6P2BZ27"/>
<dbReference type="InterPro" id="IPR029068">
    <property type="entry name" value="Glyas_Bleomycin-R_OHBP_Dase"/>
</dbReference>
<evidence type="ECO:0000313" key="3">
    <source>
        <dbReference type="Proteomes" id="UP000460272"/>
    </source>
</evidence>
<name>A0A6P2BZ27_9ACTN</name>
<keyword evidence="3" id="KW-1185">Reference proteome</keyword>
<dbReference type="Pfam" id="PF18029">
    <property type="entry name" value="Glyoxalase_6"/>
    <property type="match status" value="1"/>
</dbReference>
<evidence type="ECO:0000259" key="1">
    <source>
        <dbReference type="PROSITE" id="PS51819"/>
    </source>
</evidence>
<protein>
    <submittedName>
        <fullName evidence="2">VOC family protein</fullName>
    </submittedName>
</protein>
<gene>
    <name evidence="2" type="ORF">EAS64_17445</name>
</gene>
<accession>A0A6P2BZ27</accession>